<dbReference type="RefSeq" id="XP_007680318.1">
    <property type="nucleotide sequence ID" value="XM_007682128.1"/>
</dbReference>
<protein>
    <submittedName>
        <fullName evidence="1">Uncharacterized protein</fullName>
    </submittedName>
</protein>
<reference evidence="1 2" key="1">
    <citation type="journal article" date="2012" name="PLoS Pathog.">
        <title>Diverse lifestyles and strategies of plant pathogenesis encoded in the genomes of eighteen Dothideomycetes fungi.</title>
        <authorList>
            <person name="Ohm R.A."/>
            <person name="Feau N."/>
            <person name="Henrissat B."/>
            <person name="Schoch C.L."/>
            <person name="Horwitz B.A."/>
            <person name="Barry K.W."/>
            <person name="Condon B.J."/>
            <person name="Copeland A.C."/>
            <person name="Dhillon B."/>
            <person name="Glaser F."/>
            <person name="Hesse C.N."/>
            <person name="Kosti I."/>
            <person name="LaButti K."/>
            <person name="Lindquist E.A."/>
            <person name="Lucas S."/>
            <person name="Salamov A.A."/>
            <person name="Bradshaw R.E."/>
            <person name="Ciuffetti L."/>
            <person name="Hamelin R.C."/>
            <person name="Kema G.H.J."/>
            <person name="Lawrence C."/>
            <person name="Scott J.A."/>
            <person name="Spatafora J.W."/>
            <person name="Turgeon B.G."/>
            <person name="de Wit P.J.G.M."/>
            <person name="Zhong S."/>
            <person name="Goodwin S.B."/>
            <person name="Grigoriev I.V."/>
        </authorList>
    </citation>
    <scope>NUCLEOTIDE SEQUENCE [LARGE SCALE GENOMIC DNA]</scope>
    <source>
        <strain evidence="1 2">UAMH 10762</strain>
    </source>
</reference>
<dbReference type="Proteomes" id="UP000011761">
    <property type="component" value="Unassembled WGS sequence"/>
</dbReference>
<organism evidence="1 2">
    <name type="scientific">Baudoinia panamericana (strain UAMH 10762)</name>
    <name type="common">Angels' share fungus</name>
    <name type="synonym">Baudoinia compniacensis (strain UAMH 10762)</name>
    <dbReference type="NCBI Taxonomy" id="717646"/>
    <lineage>
        <taxon>Eukaryota</taxon>
        <taxon>Fungi</taxon>
        <taxon>Dikarya</taxon>
        <taxon>Ascomycota</taxon>
        <taxon>Pezizomycotina</taxon>
        <taxon>Dothideomycetes</taxon>
        <taxon>Dothideomycetidae</taxon>
        <taxon>Mycosphaerellales</taxon>
        <taxon>Teratosphaeriaceae</taxon>
        <taxon>Baudoinia</taxon>
    </lineage>
</organism>
<dbReference type="GeneID" id="19110628"/>
<evidence type="ECO:0000313" key="2">
    <source>
        <dbReference type="Proteomes" id="UP000011761"/>
    </source>
</evidence>
<sequence>MERESDIDPNDGERGPLHEFAMHLAQHVTYPQLCKMDVTANDCSALWDRVPKEGRSYSPYITDDAFRKLEEYHCNTVEDRYGYKPKTPMPVSMLLLPSPSNGFSHAFSPAKFMG</sequence>
<evidence type="ECO:0000313" key="1">
    <source>
        <dbReference type="EMBL" id="EMC92487.1"/>
    </source>
</evidence>
<name>M2LER8_BAUPA</name>
<proteinExistence type="predicted"/>
<gene>
    <name evidence="1" type="ORF">BAUCODRAFT_27762</name>
</gene>
<accession>M2LER8</accession>
<dbReference type="EMBL" id="KB445562">
    <property type="protein sequence ID" value="EMC92487.1"/>
    <property type="molecule type" value="Genomic_DNA"/>
</dbReference>
<dbReference type="KEGG" id="bcom:BAUCODRAFT_27762"/>
<keyword evidence="2" id="KW-1185">Reference proteome</keyword>
<dbReference type="HOGENOM" id="CLU_2120654_0_0_1"/>
<dbReference type="AlphaFoldDB" id="M2LER8"/>